<accession>A0ABT4WEU7</accession>
<dbReference type="Pfam" id="PF10117">
    <property type="entry name" value="McrBC"/>
    <property type="match status" value="1"/>
</dbReference>
<name>A0ABT4WEU7_9FLAO</name>
<gene>
    <name evidence="1" type="ORF">NJT12_15790</name>
</gene>
<protein>
    <submittedName>
        <fullName evidence="1">McrC family protein</fullName>
    </submittedName>
</protein>
<evidence type="ECO:0000313" key="1">
    <source>
        <dbReference type="EMBL" id="MDA6071077.1"/>
    </source>
</evidence>
<dbReference type="PANTHER" id="PTHR38733">
    <property type="entry name" value="PROTEIN MCRC"/>
    <property type="match status" value="1"/>
</dbReference>
<dbReference type="PANTHER" id="PTHR38733:SF1">
    <property type="entry name" value="TYPE IV METHYL-DIRECTED RESTRICTION ENZYME ECOKMCRBC"/>
    <property type="match status" value="1"/>
</dbReference>
<proteinExistence type="predicted"/>
<dbReference type="EMBL" id="JAMZNK010000028">
    <property type="protein sequence ID" value="MDA6071077.1"/>
    <property type="molecule type" value="Genomic_DNA"/>
</dbReference>
<dbReference type="Proteomes" id="UP001212170">
    <property type="component" value="Unassembled WGS sequence"/>
</dbReference>
<reference evidence="1 2" key="1">
    <citation type="journal article" date="2023" name="Chemosphere">
        <title>Whole genome analysis of Flavobacterium aziz-sancarii sp. nov., isolated from Ardley Island (Antarctica), revealed a rich resistome and bioremediation potential.</title>
        <authorList>
            <person name="Otur C."/>
            <person name="Okay S."/>
            <person name="Kurt-Kizildogan A."/>
        </authorList>
    </citation>
    <scope>NUCLEOTIDE SEQUENCE [LARGE SCALE GENOMIC DNA]</scope>
    <source>
        <strain evidence="1 2">AC</strain>
    </source>
</reference>
<comment type="caution">
    <text evidence="1">The sequence shown here is derived from an EMBL/GenBank/DDBJ whole genome shotgun (WGS) entry which is preliminary data.</text>
</comment>
<evidence type="ECO:0000313" key="2">
    <source>
        <dbReference type="Proteomes" id="UP001212170"/>
    </source>
</evidence>
<organism evidence="1 2">
    <name type="scientific">Flavobacterium azizsancarii</name>
    <dbReference type="NCBI Taxonomy" id="2961580"/>
    <lineage>
        <taxon>Bacteria</taxon>
        <taxon>Pseudomonadati</taxon>
        <taxon>Bacteroidota</taxon>
        <taxon>Flavobacteriia</taxon>
        <taxon>Flavobacteriales</taxon>
        <taxon>Flavobacteriaceae</taxon>
        <taxon>Flavobacterium</taxon>
    </lineage>
</organism>
<dbReference type="InterPro" id="IPR019292">
    <property type="entry name" value="McrC"/>
</dbReference>
<keyword evidence="2" id="KW-1185">Reference proteome</keyword>
<dbReference type="RefSeq" id="WP_271336893.1">
    <property type="nucleotide sequence ID" value="NZ_JAMZNK010000028.1"/>
</dbReference>
<sequence>MSVNLLTYKEHDQKSFVDDKLVLTKDFFEPLFIKSHRGRDASIPCFSIQKSQTELNSYNVKIGYFIGVDWIETNQLALHVGPKVNKSNKEVDFIKMLFSSLRHTDVAKEINELFEVKWDLPTIEIQQKQDLLTPFLIAEFLSLIKTIVRKGLKKSYYNVEQNLQSKVKGKILVGKSIKLNLQQNKKLYTYCSYDEFGLNNKENRLLKKALTFVKRYLPNYSNFTNNKDLQDIFNYINPAFHEVSGQIDLKEIKHTKTNAFYQEYEPAIRLAKLILKRFGYNISNTEKTTIKTPPFWIDMSKLFELYALGLLKDRFHHQVQFQYKHFGNELDFLLNSLEYKMVIDAKYKMVYIDGSNDEDIRQVSGYARLQKVYKDLGKVAGELIDCLIMYPDQENGLENLKNVELKANAIERYFGVYKLGLKLPHIK</sequence>